<dbReference type="EMBL" id="NXNI01000002">
    <property type="protein sequence ID" value="PCR89008.1"/>
    <property type="molecule type" value="Genomic_DNA"/>
</dbReference>
<comment type="caution">
    <text evidence="3">The sequence shown here is derived from an EMBL/GenBank/DDBJ whole genome shotgun (WGS) entry which is preliminary data.</text>
</comment>
<feature type="region of interest" description="Disordered" evidence="1">
    <location>
        <begin position="120"/>
        <end position="139"/>
    </location>
</feature>
<accession>A0A2A5QQ70</accession>
<sequence>MKRRDIIAIGGLGALGGSGAIVGTALYGSSSLKLERSGNSTVVRKDGEQIDLLDPAVTPVEDDDAVLGISIPNRTTAQKVAVEVVWAIRRDGLWSDVTVELVTSGDVRATLDPGVATAYSSTWGSPSEDEGSTSSKRRYAYPRGTTAGRISFLLTVLENTDSEDEMVELEACLSARSLSGTRIELTAPAELLSNLD</sequence>
<evidence type="ECO:0000313" key="4">
    <source>
        <dbReference type="Proteomes" id="UP000219689"/>
    </source>
</evidence>
<dbReference type="RefSeq" id="WP_097382025.1">
    <property type="nucleotide sequence ID" value="NZ_NXNI01000002.1"/>
</dbReference>
<organism evidence="3 4">
    <name type="scientific">Natrinema ejinorense</name>
    <dbReference type="NCBI Taxonomy" id="373386"/>
    <lineage>
        <taxon>Archaea</taxon>
        <taxon>Methanobacteriati</taxon>
        <taxon>Methanobacteriota</taxon>
        <taxon>Stenosarchaea group</taxon>
        <taxon>Halobacteria</taxon>
        <taxon>Halobacteriales</taxon>
        <taxon>Natrialbaceae</taxon>
        <taxon>Natrinema</taxon>
    </lineage>
</organism>
<evidence type="ECO:0000256" key="1">
    <source>
        <dbReference type="SAM" id="MobiDB-lite"/>
    </source>
</evidence>
<dbReference type="Proteomes" id="UP000219689">
    <property type="component" value="Unassembled WGS sequence"/>
</dbReference>
<gene>
    <name evidence="3" type="ORF">CP557_21315</name>
</gene>
<evidence type="ECO:0000313" key="3">
    <source>
        <dbReference type="EMBL" id="PCR89008.1"/>
    </source>
</evidence>
<dbReference type="AlphaFoldDB" id="A0A2A5QQ70"/>
<protein>
    <submittedName>
        <fullName evidence="3">Uncharacterized protein</fullName>
    </submittedName>
</protein>
<keyword evidence="2" id="KW-0812">Transmembrane</keyword>
<name>A0A2A5QQ70_9EURY</name>
<keyword evidence="2" id="KW-1133">Transmembrane helix</keyword>
<feature type="transmembrane region" description="Helical" evidence="2">
    <location>
        <begin position="6"/>
        <end position="27"/>
    </location>
</feature>
<keyword evidence="2" id="KW-0472">Membrane</keyword>
<dbReference type="OrthoDB" id="350928at2157"/>
<evidence type="ECO:0000256" key="2">
    <source>
        <dbReference type="SAM" id="Phobius"/>
    </source>
</evidence>
<proteinExistence type="predicted"/>
<reference evidence="3 4" key="1">
    <citation type="submission" date="2017-09" db="EMBL/GenBank/DDBJ databases">
        <title>Genome sequences of Natrinema ejinorence JCM 13890T.</title>
        <authorList>
            <person name="Roh S.W."/>
            <person name="Kim Y.B."/>
            <person name="Kim J.Y."/>
        </authorList>
    </citation>
    <scope>NUCLEOTIDE SEQUENCE [LARGE SCALE GENOMIC DNA]</scope>
    <source>
        <strain evidence="3 4">JCM 13890</strain>
    </source>
</reference>
<keyword evidence="4" id="KW-1185">Reference proteome</keyword>